<dbReference type="EMBL" id="JACATZ010000001">
    <property type="protein sequence ID" value="NWJ46898.1"/>
    <property type="molecule type" value="Genomic_DNA"/>
</dbReference>
<proteinExistence type="predicted"/>
<protein>
    <submittedName>
        <fullName evidence="1">Uncharacterized protein</fullName>
    </submittedName>
</protein>
<name>A0A8T7M494_9CHLR</name>
<dbReference type="AlphaFoldDB" id="A0A8T7M494"/>
<sequence>MNMRRRLRGFGILTVLVLVLSIAYSPLTSTLAAESSRFFPETGHTVSGKFLDYWNNNGGLATYGYPITDAQMETDPETGKTFLTQWFERHRLELHPENAGTKYEVLAGLLGKEINRTKLTTEPGFQKATLGKEINRTKLTTEPGFQKATQLYDPAFSKDQQWYFTETGHNLGFGFLKYWQDNGGLERFGYPISEYRRELDPETGKPFMMQWFERARFEYHPENQKPYDILLGLLGKQIKGSNSTKIISLQSNSQFSSPETNLGLPPGVHSMLNIPFETGWSVATQNSDHPNYPTLITVEANITRAQSIFVLLQAGWALKIYEGKKIGSISLNFSSGKNVLVPLVLGMNIRDWSRNNPEAVNTISSPTVREGWRGVDSVGNVGGMDILTIEIPAEYNSATITTIQVLDESFTEAGSINPCIHLLAITAKYLS</sequence>
<evidence type="ECO:0000313" key="1">
    <source>
        <dbReference type="EMBL" id="NWJ46898.1"/>
    </source>
</evidence>
<organism evidence="1 2">
    <name type="scientific">Candidatus Chlorohelix allophototropha</name>
    <dbReference type="NCBI Taxonomy" id="3003348"/>
    <lineage>
        <taxon>Bacteria</taxon>
        <taxon>Bacillati</taxon>
        <taxon>Chloroflexota</taxon>
        <taxon>Chloroflexia</taxon>
        <taxon>Candidatus Chloroheliales</taxon>
        <taxon>Candidatus Chloroheliaceae</taxon>
        <taxon>Candidatus Chlorohelix</taxon>
    </lineage>
</organism>
<comment type="caution">
    <text evidence="1">The sequence shown here is derived from an EMBL/GenBank/DDBJ whole genome shotgun (WGS) entry which is preliminary data.</text>
</comment>
<gene>
    <name evidence="1" type="ORF">HXX08_13615</name>
</gene>
<dbReference type="Proteomes" id="UP000521676">
    <property type="component" value="Unassembled WGS sequence"/>
</dbReference>
<reference evidence="1 2" key="1">
    <citation type="submission" date="2020-06" db="EMBL/GenBank/DDBJ databases">
        <title>Anoxygenic phototrophic Chloroflexota member uses a Type I reaction center.</title>
        <authorList>
            <person name="Tsuji J.M."/>
            <person name="Shaw N.A."/>
            <person name="Nagashima S."/>
            <person name="Venkiteswaran J."/>
            <person name="Schiff S.L."/>
            <person name="Hanada S."/>
            <person name="Tank M."/>
            <person name="Neufeld J.D."/>
        </authorList>
    </citation>
    <scope>NUCLEOTIDE SEQUENCE [LARGE SCALE GENOMIC DNA]</scope>
    <source>
        <strain evidence="1">L227-S17</strain>
    </source>
</reference>
<evidence type="ECO:0000313" key="2">
    <source>
        <dbReference type="Proteomes" id="UP000521676"/>
    </source>
</evidence>
<accession>A0A8T7M494</accession>